<dbReference type="PROSITE" id="PS50090">
    <property type="entry name" value="MYB_LIKE"/>
    <property type="match status" value="2"/>
</dbReference>
<dbReference type="Pfam" id="PF13921">
    <property type="entry name" value="Myb_DNA-bind_6"/>
    <property type="match status" value="1"/>
</dbReference>
<proteinExistence type="predicted"/>
<dbReference type="Gene3D" id="1.10.10.60">
    <property type="entry name" value="Homeodomain-like"/>
    <property type="match status" value="1"/>
</dbReference>
<comment type="caution">
    <text evidence="3">The sequence shown here is derived from an EMBL/GenBank/DDBJ whole genome shotgun (WGS) entry which is preliminary data.</text>
</comment>
<reference evidence="4" key="1">
    <citation type="journal article" date="2024" name="IScience">
        <title>Strigolactones Initiate the Formation of Haustorium-like Structures in Castilleja.</title>
        <authorList>
            <person name="Buerger M."/>
            <person name="Peterson D."/>
            <person name="Chory J."/>
        </authorList>
    </citation>
    <scope>NUCLEOTIDE SEQUENCE [LARGE SCALE GENOMIC DNA]</scope>
</reference>
<feature type="compositionally biased region" description="Basic residues" evidence="1">
    <location>
        <begin position="192"/>
        <end position="203"/>
    </location>
</feature>
<dbReference type="InterPro" id="IPR009057">
    <property type="entry name" value="Homeodomain-like_sf"/>
</dbReference>
<name>A0ABD3DQM7_9LAMI</name>
<keyword evidence="4" id="KW-1185">Reference proteome</keyword>
<dbReference type="Proteomes" id="UP001632038">
    <property type="component" value="Unassembled WGS sequence"/>
</dbReference>
<dbReference type="SMART" id="SM00717">
    <property type="entry name" value="SANT"/>
    <property type="match status" value="3"/>
</dbReference>
<dbReference type="InterPro" id="IPR001005">
    <property type="entry name" value="SANT/Myb"/>
</dbReference>
<feature type="compositionally biased region" description="Basic and acidic residues" evidence="1">
    <location>
        <begin position="232"/>
        <end position="242"/>
    </location>
</feature>
<feature type="region of interest" description="Disordered" evidence="1">
    <location>
        <begin position="287"/>
        <end position="327"/>
    </location>
</feature>
<dbReference type="PANTHER" id="PTHR47430">
    <property type="entry name" value="GB|AAC33480.1"/>
    <property type="match status" value="1"/>
</dbReference>
<feature type="domain" description="Myb-like" evidence="2">
    <location>
        <begin position="548"/>
        <end position="601"/>
    </location>
</feature>
<feature type="domain" description="Myb-like" evidence="2">
    <location>
        <begin position="476"/>
        <end position="546"/>
    </location>
</feature>
<gene>
    <name evidence="3" type="ORF">CASFOL_011928</name>
</gene>
<feature type="region of interest" description="Disordered" evidence="1">
    <location>
        <begin position="80"/>
        <end position="260"/>
    </location>
</feature>
<feature type="compositionally biased region" description="Basic and acidic residues" evidence="1">
    <location>
        <begin position="159"/>
        <end position="175"/>
    </location>
</feature>
<evidence type="ECO:0000313" key="4">
    <source>
        <dbReference type="Proteomes" id="UP001632038"/>
    </source>
</evidence>
<accession>A0ABD3DQM7</accession>
<feature type="region of interest" description="Disordered" evidence="1">
    <location>
        <begin position="1"/>
        <end position="43"/>
    </location>
</feature>
<protein>
    <recommendedName>
        <fullName evidence="2">Myb-like domain-containing protein</fullName>
    </recommendedName>
</protein>
<dbReference type="SUPFAM" id="SSF46689">
    <property type="entry name" value="Homeodomain-like"/>
    <property type="match status" value="1"/>
</dbReference>
<feature type="compositionally biased region" description="Basic and acidic residues" evidence="1">
    <location>
        <begin position="182"/>
        <end position="191"/>
    </location>
</feature>
<evidence type="ECO:0000256" key="1">
    <source>
        <dbReference type="SAM" id="MobiDB-lite"/>
    </source>
</evidence>
<dbReference type="EMBL" id="JAVIJP010000015">
    <property type="protein sequence ID" value="KAL3643996.1"/>
    <property type="molecule type" value="Genomic_DNA"/>
</dbReference>
<feature type="compositionally biased region" description="Basic residues" evidence="1">
    <location>
        <begin position="148"/>
        <end position="158"/>
    </location>
</feature>
<feature type="compositionally biased region" description="Basic and acidic residues" evidence="1">
    <location>
        <begin position="22"/>
        <end position="43"/>
    </location>
</feature>
<evidence type="ECO:0000313" key="3">
    <source>
        <dbReference type="EMBL" id="KAL3643996.1"/>
    </source>
</evidence>
<dbReference type="AlphaFoldDB" id="A0ABD3DQM7"/>
<dbReference type="PANTHER" id="PTHR47430:SF4">
    <property type="entry name" value="GB|AAC33480.1"/>
    <property type="match status" value="1"/>
</dbReference>
<evidence type="ECO:0000259" key="2">
    <source>
        <dbReference type="PROSITE" id="PS50090"/>
    </source>
</evidence>
<organism evidence="3 4">
    <name type="scientific">Castilleja foliolosa</name>
    <dbReference type="NCBI Taxonomy" id="1961234"/>
    <lineage>
        <taxon>Eukaryota</taxon>
        <taxon>Viridiplantae</taxon>
        <taxon>Streptophyta</taxon>
        <taxon>Embryophyta</taxon>
        <taxon>Tracheophyta</taxon>
        <taxon>Spermatophyta</taxon>
        <taxon>Magnoliopsida</taxon>
        <taxon>eudicotyledons</taxon>
        <taxon>Gunneridae</taxon>
        <taxon>Pentapetalae</taxon>
        <taxon>asterids</taxon>
        <taxon>lamiids</taxon>
        <taxon>Lamiales</taxon>
        <taxon>Orobanchaceae</taxon>
        <taxon>Pedicularideae</taxon>
        <taxon>Castillejinae</taxon>
        <taxon>Castilleja</taxon>
    </lineage>
</organism>
<sequence length="641" mass="74080">MDEEVAVKNITRKEKKINANSKKGEKNEKSSTGIHEGHNINDVDGIEHVQVSWKDKIAERKMDCKKDKAKGVEVSEVDIERGSEEGELTVAYDEAGSGDAMDNVKRKKNKREKDKTSNAKEVNGNENRKTLDEESISEVKCAEDANKERKKQRVKRKRKDGDFEKEGEKDGKEVGQHIQNCEAHDTAILERKKTKKEKKKNKHANSEAKNDEGDSFLLQQENVQHNVGGDIESTKHDENVTKERKRKTKKSEDNDNSGFMLTDEIGCEELEHAKIKKIKKKHTLLAENGSDDLPDNEVECERKGKKKKAKSVENDLNGATPNKSNKKVRFSGQDEVFPIPSNSNTEKVNEGEENLVRGKRFTPEEDEIVKDAVFDYIDRHDLGKEGLGMVLNCMKHPNLRGCWKEIASAIPYRPYVSVYQRAQMLFQRSRGRNWTQEEFDEIIRYQQENGRKWAALGKELGRHRFDVCRVWFSIKLSNLKRGRWTQDEYQKLFNLVNIDLQMKVQLSEQKISKHGMLRDNICWTAISDVLSTRNRTSCCMKWYRQLTSRMVAQGEWANIDDYRLIGALYSLDATCMEDVDWDGLVEDRTGDVCRKRWNQMVLHIGKHVHKSFAEQVEVLAQRYCPHLLEVREAWDSKPRVP</sequence>
<feature type="compositionally biased region" description="Acidic residues" evidence="1">
    <location>
        <begin position="289"/>
        <end position="298"/>
    </location>
</feature>